<reference evidence="7 8" key="1">
    <citation type="submission" date="2007-08" db="EMBL/GenBank/DDBJ databases">
        <title>Complete sequence of Thermotoga lettingae TMO.</title>
        <authorList>
            <consortium name="US DOE Joint Genome Institute"/>
            <person name="Copeland A."/>
            <person name="Lucas S."/>
            <person name="Lapidus A."/>
            <person name="Barry K."/>
            <person name="Glavina del Rio T."/>
            <person name="Dalin E."/>
            <person name="Tice H."/>
            <person name="Pitluck S."/>
            <person name="Foster B."/>
            <person name="Bruce D."/>
            <person name="Schmutz J."/>
            <person name="Larimer F."/>
            <person name="Land M."/>
            <person name="Hauser L."/>
            <person name="Kyrpides N."/>
            <person name="Mikhailova N."/>
            <person name="Nelson K."/>
            <person name="Gogarten J.P."/>
            <person name="Noll K."/>
            <person name="Richardson P."/>
        </authorList>
    </citation>
    <scope>NUCLEOTIDE SEQUENCE [LARGE SCALE GENOMIC DNA]</scope>
    <source>
        <strain evidence="8">ATCC BAA-301 / DSM 14385 / NBRC 107922 / TMO</strain>
    </source>
</reference>
<organism evidence="7 8">
    <name type="scientific">Pseudothermotoga lettingae (strain ATCC BAA-301 / DSM 14385 / NBRC 107922 / TMO)</name>
    <name type="common">Thermotoga lettingae</name>
    <dbReference type="NCBI Taxonomy" id="416591"/>
    <lineage>
        <taxon>Bacteria</taxon>
        <taxon>Thermotogati</taxon>
        <taxon>Thermotogota</taxon>
        <taxon>Thermotogae</taxon>
        <taxon>Thermotogales</taxon>
        <taxon>Thermotogaceae</taxon>
        <taxon>Pseudothermotoga</taxon>
    </lineage>
</organism>
<dbReference type="OrthoDB" id="9769623at2"/>
<reference evidence="7 8" key="2">
    <citation type="journal article" date="2009" name="Proc. Natl. Acad. Sci. U.S.A.">
        <title>On the chimeric nature, thermophilic origin, and phylogenetic placement of the Thermotogales.</title>
        <authorList>
            <person name="Zhaxybayeva O."/>
            <person name="Swithers K.S."/>
            <person name="Lapierre P."/>
            <person name="Fournier G.P."/>
            <person name="Bickhart D.M."/>
            <person name="DeBoy R.T."/>
            <person name="Nelson K.E."/>
            <person name="Nesbo C.L."/>
            <person name="Doolittle W.F."/>
            <person name="Gogarten J.P."/>
            <person name="Noll K.M."/>
        </authorList>
    </citation>
    <scope>NUCLEOTIDE SEQUENCE [LARGE SCALE GENOMIC DNA]</scope>
    <source>
        <strain evidence="8">ATCC BAA-301 / DSM 14385 / NBRC 107922 / TMO</strain>
    </source>
</reference>
<dbReference type="Pfam" id="PF00206">
    <property type="entry name" value="Lyase_1"/>
    <property type="match status" value="1"/>
</dbReference>
<dbReference type="RefSeq" id="WP_012003159.1">
    <property type="nucleotide sequence ID" value="NC_009828.1"/>
</dbReference>
<dbReference type="Gene3D" id="1.10.275.10">
    <property type="entry name" value="Fumarase/aspartase (N-terminal domain)"/>
    <property type="match status" value="1"/>
</dbReference>
<dbReference type="GO" id="GO:0005829">
    <property type="term" value="C:cytosol"/>
    <property type="evidence" value="ECO:0007669"/>
    <property type="project" value="TreeGrafter"/>
</dbReference>
<dbReference type="InterPro" id="IPR000362">
    <property type="entry name" value="Fumarate_lyase_fam"/>
</dbReference>
<evidence type="ECO:0000256" key="2">
    <source>
        <dbReference type="ARBA" id="ARBA00012338"/>
    </source>
</evidence>
<dbReference type="Gene3D" id="1.20.200.10">
    <property type="entry name" value="Fumarase/aspartase (Central domain)"/>
    <property type="match status" value="1"/>
</dbReference>
<dbReference type="UniPathway" id="UPA00068">
    <property type="reaction ID" value="UER00114"/>
</dbReference>
<comment type="pathway">
    <text evidence="1">Amino-acid biosynthesis; L-arginine biosynthesis; L-arginine from L-ornithine and carbamoyl phosphate: step 3/3.</text>
</comment>
<dbReference type="EC" id="4.3.2.1" evidence="2 4"/>
<keyword evidence="3" id="KW-0028">Amino-acid biosynthesis</keyword>
<dbReference type="PANTHER" id="PTHR43814">
    <property type="entry name" value="ARGININOSUCCINATE LYASE"/>
    <property type="match status" value="1"/>
</dbReference>
<gene>
    <name evidence="7" type="ordered locus">Tlet_1113</name>
</gene>
<evidence type="ECO:0000313" key="7">
    <source>
        <dbReference type="EMBL" id="ABV33678.1"/>
    </source>
</evidence>
<proteinExistence type="predicted"/>
<dbReference type="PANTHER" id="PTHR43814:SF1">
    <property type="entry name" value="ARGININOSUCCINATE LYASE"/>
    <property type="match status" value="1"/>
</dbReference>
<protein>
    <recommendedName>
        <fullName evidence="2 4">Argininosuccinate lyase</fullName>
        <ecNumber evidence="2 4">4.3.2.1</ecNumber>
    </recommendedName>
</protein>
<dbReference type="InterPro" id="IPR022761">
    <property type="entry name" value="Fumarate_lyase_N"/>
</dbReference>
<dbReference type="NCBIfam" id="TIGR00838">
    <property type="entry name" value="argH"/>
    <property type="match status" value="1"/>
</dbReference>
<keyword evidence="8" id="KW-1185">Reference proteome</keyword>
<evidence type="ECO:0000256" key="1">
    <source>
        <dbReference type="ARBA" id="ARBA00004941"/>
    </source>
</evidence>
<accession>A8F694</accession>
<name>A8F694_PSELT</name>
<dbReference type="InterPro" id="IPR029419">
    <property type="entry name" value="Arg_succ_lyase_C"/>
</dbReference>
<evidence type="ECO:0000259" key="6">
    <source>
        <dbReference type="Pfam" id="PF14698"/>
    </source>
</evidence>
<dbReference type="STRING" id="416591.Tlet_1113"/>
<dbReference type="HOGENOM" id="CLU_027272_3_0_0"/>
<dbReference type="AlphaFoldDB" id="A8F694"/>
<dbReference type="eggNOG" id="COG0165">
    <property type="taxonomic scope" value="Bacteria"/>
</dbReference>
<dbReference type="GO" id="GO:0042450">
    <property type="term" value="P:L-arginine biosynthetic process via ornithine"/>
    <property type="evidence" value="ECO:0007669"/>
    <property type="project" value="UniProtKB-UniRule"/>
</dbReference>
<feature type="domain" description="Fumarate lyase N-terminal" evidence="5">
    <location>
        <begin position="64"/>
        <end position="286"/>
    </location>
</feature>
<evidence type="ECO:0000256" key="4">
    <source>
        <dbReference type="NCBIfam" id="TIGR00838"/>
    </source>
</evidence>
<dbReference type="KEGG" id="tle:Tlet_1113"/>
<feature type="domain" description="Argininosuccinate lyase C-terminal" evidence="6">
    <location>
        <begin position="356"/>
        <end position="425"/>
    </location>
</feature>
<dbReference type="InterPro" id="IPR024083">
    <property type="entry name" value="Fumarase/histidase_N"/>
</dbReference>
<sequence length="479" mass="54919">MRFSQVYKNIVLDSSFENWKKMIDHYHQLNKAHLLMLHKCRILPDDVVFKIATGLKKLQNEKVKELPENVEDLVLLFEKKLGDLIGEDVAGFLHTARSRNDIDATIFRMALRNVLIQFEKELLNLIKQFIRKAGQNIDTVFLLYTHGQPAQPSSFAHYLLAFSGELTQVSKKLIETFDIVNECPMGAGAITTTGFSIDRNLVSNYLGFNRPLENSYQAISTSHWITLPGALLRNLMIDITRFIQDIMHKSSSEVGVLQFPNELVQISSIMPQKRNPVVLEHLRLRANMAANAFSNIENVFLNVPYQDVNENGDFVLREFLNAMDISNQVLILLSEMVEKVIVRTDRVREIAAQFGATSTELADELVRRFGISFRKAHLIVSEVVKTGLNFENFSNVIKEHLKEKPEMEINPEEFQHILSCEHFIEIRKVLGGPEKSSIISMINKLENPIIQHEQFIESFEKQIATSFENLNHDFNLLLL</sequence>
<dbReference type="EMBL" id="CP000812">
    <property type="protein sequence ID" value="ABV33678.1"/>
    <property type="molecule type" value="Genomic_DNA"/>
</dbReference>
<evidence type="ECO:0000256" key="3">
    <source>
        <dbReference type="ARBA" id="ARBA00022571"/>
    </source>
</evidence>
<dbReference type="InterPro" id="IPR009049">
    <property type="entry name" value="Argininosuccinate_lyase"/>
</dbReference>
<dbReference type="PRINTS" id="PR00149">
    <property type="entry name" value="FUMRATELYASE"/>
</dbReference>
<dbReference type="PRINTS" id="PR00145">
    <property type="entry name" value="ARGSUCLYASE"/>
</dbReference>
<keyword evidence="7" id="KW-0456">Lyase</keyword>
<dbReference type="Gene3D" id="1.10.40.30">
    <property type="entry name" value="Fumarase/aspartase (C-terminal domain)"/>
    <property type="match status" value="1"/>
</dbReference>
<dbReference type="Pfam" id="PF14698">
    <property type="entry name" value="ASL_C2"/>
    <property type="match status" value="1"/>
</dbReference>
<dbReference type="Proteomes" id="UP000002016">
    <property type="component" value="Chromosome"/>
</dbReference>
<evidence type="ECO:0000313" key="8">
    <source>
        <dbReference type="Proteomes" id="UP000002016"/>
    </source>
</evidence>
<dbReference type="InterPro" id="IPR008948">
    <property type="entry name" value="L-Aspartase-like"/>
</dbReference>
<keyword evidence="3" id="KW-0055">Arginine biosynthesis</keyword>
<dbReference type="SUPFAM" id="SSF48557">
    <property type="entry name" value="L-aspartase-like"/>
    <property type="match status" value="1"/>
</dbReference>
<dbReference type="GO" id="GO:0004056">
    <property type="term" value="F:argininosuccinate lyase activity"/>
    <property type="evidence" value="ECO:0007669"/>
    <property type="project" value="UniProtKB-UniRule"/>
</dbReference>
<dbReference type="CDD" id="cd01359">
    <property type="entry name" value="Argininosuccinate_lyase"/>
    <property type="match status" value="1"/>
</dbReference>
<evidence type="ECO:0000259" key="5">
    <source>
        <dbReference type="Pfam" id="PF00206"/>
    </source>
</evidence>